<proteinExistence type="predicted"/>
<dbReference type="Proteomes" id="UP000267096">
    <property type="component" value="Unassembled WGS sequence"/>
</dbReference>
<reference evidence="2 3" key="1">
    <citation type="submission" date="2018-11" db="EMBL/GenBank/DDBJ databases">
        <authorList>
            <consortium name="Pathogen Informatics"/>
        </authorList>
    </citation>
    <scope>NUCLEOTIDE SEQUENCE [LARGE SCALE GENOMIC DNA]</scope>
</reference>
<evidence type="ECO:0000313" key="2">
    <source>
        <dbReference type="EMBL" id="VDK34960.1"/>
    </source>
</evidence>
<evidence type="ECO:0000256" key="1">
    <source>
        <dbReference type="SAM" id="MobiDB-lite"/>
    </source>
</evidence>
<dbReference type="OrthoDB" id="5855801at2759"/>
<feature type="non-terminal residue" evidence="2">
    <location>
        <position position="83"/>
    </location>
</feature>
<protein>
    <submittedName>
        <fullName evidence="2">Uncharacterized protein</fullName>
    </submittedName>
</protein>
<accession>A0A3P6PRY8</accession>
<dbReference type="AlphaFoldDB" id="A0A3P6PRY8"/>
<organism evidence="2 3">
    <name type="scientific">Anisakis simplex</name>
    <name type="common">Herring worm</name>
    <dbReference type="NCBI Taxonomy" id="6269"/>
    <lineage>
        <taxon>Eukaryota</taxon>
        <taxon>Metazoa</taxon>
        <taxon>Ecdysozoa</taxon>
        <taxon>Nematoda</taxon>
        <taxon>Chromadorea</taxon>
        <taxon>Rhabditida</taxon>
        <taxon>Spirurina</taxon>
        <taxon>Ascaridomorpha</taxon>
        <taxon>Ascaridoidea</taxon>
        <taxon>Anisakidae</taxon>
        <taxon>Anisakis</taxon>
        <taxon>Anisakis simplex complex</taxon>
    </lineage>
</organism>
<name>A0A3P6PRY8_ANISI</name>
<sequence>MRTRRCEYDNTNPMSKGCSGKSYEVRECFDGLPCHTTRPPPIPPSHLLWLNKRKGHSDQKSSSSSDNNKLSLKAKRPTSSLKT</sequence>
<feature type="region of interest" description="Disordered" evidence="1">
    <location>
        <begin position="38"/>
        <end position="83"/>
    </location>
</feature>
<dbReference type="EMBL" id="UYRR01025343">
    <property type="protein sequence ID" value="VDK34960.1"/>
    <property type="molecule type" value="Genomic_DNA"/>
</dbReference>
<gene>
    <name evidence="2" type="ORF">ASIM_LOCUS8867</name>
</gene>
<feature type="compositionally biased region" description="Low complexity" evidence="1">
    <location>
        <begin position="60"/>
        <end position="71"/>
    </location>
</feature>
<evidence type="ECO:0000313" key="3">
    <source>
        <dbReference type="Proteomes" id="UP000267096"/>
    </source>
</evidence>
<keyword evidence="3" id="KW-1185">Reference proteome</keyword>